<organism evidence="1 2">
    <name type="scientific">Caenorhabditis briggsae</name>
    <dbReference type="NCBI Taxonomy" id="6238"/>
    <lineage>
        <taxon>Eukaryota</taxon>
        <taxon>Metazoa</taxon>
        <taxon>Ecdysozoa</taxon>
        <taxon>Nematoda</taxon>
        <taxon>Chromadorea</taxon>
        <taxon>Rhabditida</taxon>
        <taxon>Rhabditina</taxon>
        <taxon>Rhabditomorpha</taxon>
        <taxon>Rhabditoidea</taxon>
        <taxon>Rhabditidae</taxon>
        <taxon>Peloderinae</taxon>
        <taxon>Caenorhabditis</taxon>
    </lineage>
</organism>
<evidence type="ECO:0000313" key="3">
    <source>
        <dbReference type="WormBase" id="CBG00128"/>
    </source>
</evidence>
<sequence length="271" mass="31252">MSSDIPDSDRKLSYDCLKCVTQKFEANFRFRLAEGLPKIQWADKAVPLFISKLTICEEGHKLNDTDYRLGVICHTCNGYAPKTIICGNQYGHLRDIDRFRFEKRLFPEFTPGDIFVQDFNPQRGVDDDLELAITEASFMMEHDRLTALEKLCDSWDVNYIALCREIQNKKIVISLGQQMQPEQYGVLVQNLIDAKGTLGTYYDITQPGEKETRIGMRVISNRYDNAVMGERLVIIPLSHQLQLNVSCEPYLMNPRHHLRTMKIEVVQIQAN</sequence>
<keyword evidence="2" id="KW-1185">Reference proteome</keyword>
<evidence type="ECO:0000313" key="1">
    <source>
        <dbReference type="EMBL" id="CAP21629.2"/>
    </source>
</evidence>
<dbReference type="WormBase" id="CBG00128">
    <property type="protein sequence ID" value="CBP47503"/>
    <property type="gene ID" value="WBGene00023604"/>
</dbReference>
<dbReference type="RefSeq" id="XP_045091485.1">
    <property type="nucleotide sequence ID" value="XM_045240138.1"/>
</dbReference>
<dbReference type="InterPro" id="IPR021942">
    <property type="entry name" value="DUF3557"/>
</dbReference>
<name>A8WMC5_CAEBR</name>
<dbReference type="GeneID" id="8587249"/>
<dbReference type="InParanoid" id="A8WMC5"/>
<gene>
    <name evidence="1 3" type="ORF">CBG00128</name>
    <name evidence="1" type="ORF">CBG_00128</name>
</gene>
<dbReference type="CTD" id="8587249"/>
<dbReference type="PANTHER" id="PTHR31379">
    <property type="entry name" value="F-BOX C PROTEIN-RELATED-RELATED"/>
    <property type="match status" value="1"/>
</dbReference>
<evidence type="ECO:0000313" key="2">
    <source>
        <dbReference type="Proteomes" id="UP000008549"/>
    </source>
</evidence>
<dbReference type="HOGENOM" id="CLU_1027557_0_0_1"/>
<dbReference type="AlphaFoldDB" id="A8WMC5"/>
<reference evidence="1 2" key="2">
    <citation type="journal article" date="2011" name="PLoS Genet.">
        <title>Caenorhabditis briggsae recombinant inbred line genotypes reveal inter-strain incompatibility and the evolution of recombination.</title>
        <authorList>
            <person name="Ross J.A."/>
            <person name="Koboldt D.C."/>
            <person name="Staisch J.E."/>
            <person name="Chamberlin H.M."/>
            <person name="Gupta B.P."/>
            <person name="Miller R.D."/>
            <person name="Baird S.E."/>
            <person name="Haag E.S."/>
        </authorList>
    </citation>
    <scope>NUCLEOTIDE SEQUENCE [LARGE SCALE GENOMIC DNA]</scope>
    <source>
        <strain evidence="1 2">AF16</strain>
    </source>
</reference>
<dbReference type="Proteomes" id="UP000008549">
    <property type="component" value="Unassembled WGS sequence"/>
</dbReference>
<dbReference type="KEGG" id="cbr:CBG_00128"/>
<dbReference type="FunCoup" id="A8WMC5">
    <property type="interactions" value="698"/>
</dbReference>
<proteinExistence type="predicted"/>
<dbReference type="PANTHER" id="PTHR31379:SF1">
    <property type="entry name" value="F-BOX C PROTEIN-RELATED"/>
    <property type="match status" value="1"/>
</dbReference>
<accession>A8WMC5</accession>
<protein>
    <submittedName>
        <fullName evidence="1">Protein CBG00128</fullName>
    </submittedName>
</protein>
<reference evidence="1 2" key="1">
    <citation type="journal article" date="2003" name="PLoS Biol.">
        <title>The genome sequence of Caenorhabditis briggsae: a platform for comparative genomics.</title>
        <authorList>
            <person name="Stein L.D."/>
            <person name="Bao Z."/>
            <person name="Blasiar D."/>
            <person name="Blumenthal T."/>
            <person name="Brent M.R."/>
            <person name="Chen N."/>
            <person name="Chinwalla A."/>
            <person name="Clarke L."/>
            <person name="Clee C."/>
            <person name="Coghlan A."/>
            <person name="Coulson A."/>
            <person name="D'Eustachio P."/>
            <person name="Fitch D.H."/>
            <person name="Fulton L.A."/>
            <person name="Fulton R.E."/>
            <person name="Griffiths-Jones S."/>
            <person name="Harris T.W."/>
            <person name="Hillier L.W."/>
            <person name="Kamath R."/>
            <person name="Kuwabara P.E."/>
            <person name="Mardis E.R."/>
            <person name="Marra M.A."/>
            <person name="Miner T.L."/>
            <person name="Minx P."/>
            <person name="Mullikin J.C."/>
            <person name="Plumb R.W."/>
            <person name="Rogers J."/>
            <person name="Schein J.E."/>
            <person name="Sohrmann M."/>
            <person name="Spieth J."/>
            <person name="Stajich J.E."/>
            <person name="Wei C."/>
            <person name="Willey D."/>
            <person name="Wilson R.K."/>
            <person name="Durbin R."/>
            <person name="Waterston R.H."/>
        </authorList>
    </citation>
    <scope>NUCLEOTIDE SEQUENCE [LARGE SCALE GENOMIC DNA]</scope>
    <source>
        <strain evidence="1 2">AF16</strain>
    </source>
</reference>
<dbReference type="EMBL" id="HE601409">
    <property type="protein sequence ID" value="CAP21629.2"/>
    <property type="molecule type" value="Genomic_DNA"/>
</dbReference>